<evidence type="ECO:0000259" key="1">
    <source>
        <dbReference type="Pfam" id="PF13503"/>
    </source>
</evidence>
<reference evidence="2 3" key="1">
    <citation type="submission" date="2024-08" db="EMBL/GenBank/DDBJ databases">
        <authorList>
            <person name="Lu H."/>
        </authorList>
    </citation>
    <scope>NUCLEOTIDE SEQUENCE [LARGE SCALE GENOMIC DNA]</scope>
    <source>
        <strain evidence="2 3">BYS180W</strain>
    </source>
</reference>
<gene>
    <name evidence="2" type="ORF">ACG0Z6_02730</name>
</gene>
<evidence type="ECO:0000313" key="2">
    <source>
        <dbReference type="EMBL" id="MFG6447155.1"/>
    </source>
</evidence>
<keyword evidence="3" id="KW-1185">Reference proteome</keyword>
<feature type="domain" description="DUF4123" evidence="1">
    <location>
        <begin position="2"/>
        <end position="119"/>
    </location>
</feature>
<accession>A0ABW7FS50</accession>
<dbReference type="Proteomes" id="UP001606099">
    <property type="component" value="Unassembled WGS sequence"/>
</dbReference>
<proteinExistence type="predicted"/>
<dbReference type="EMBL" id="JBIGHZ010000001">
    <property type="protein sequence ID" value="MFG6447155.1"/>
    <property type="molecule type" value="Genomic_DNA"/>
</dbReference>
<evidence type="ECO:0000313" key="3">
    <source>
        <dbReference type="Proteomes" id="UP001606099"/>
    </source>
</evidence>
<dbReference type="InterPro" id="IPR025391">
    <property type="entry name" value="DUF4123"/>
</dbReference>
<sequence>MVDASMVEADVLAAWQRQYGMTWEPLLTEAQFVALGKYGPLVSPLAEWSEEALQSWARRCAGIPAWSLVCANRDQAQLQTALSSLARVVTADGLLLHCRFADTRVSANLLEALSEPQRQLVGAGLQQWSWPHRQGHALQTQAFAQASSDSGLLGDRPFRPPAIELTDAQYTLMLRQAEPDMVYQLLHERMPEACPDAPGGEVHQRLCHLIERARHHGLNALNELFEYVVLALAVGDDFDQHALVQPLWPSYKSSGLAFGQWAAAWPAPVWQALDKSEDATP</sequence>
<name>A0ABW7FS50_9BURK</name>
<protein>
    <submittedName>
        <fullName evidence="2">DUF4123 domain-containing protein</fullName>
    </submittedName>
</protein>
<dbReference type="Pfam" id="PF13503">
    <property type="entry name" value="DUF4123"/>
    <property type="match status" value="1"/>
</dbReference>
<comment type="caution">
    <text evidence="2">The sequence shown here is derived from an EMBL/GenBank/DDBJ whole genome shotgun (WGS) entry which is preliminary data.</text>
</comment>
<organism evidence="2 3">
    <name type="scientific">Roseateles rivi</name>
    <dbReference type="NCBI Taxonomy" id="3299028"/>
    <lineage>
        <taxon>Bacteria</taxon>
        <taxon>Pseudomonadati</taxon>
        <taxon>Pseudomonadota</taxon>
        <taxon>Betaproteobacteria</taxon>
        <taxon>Burkholderiales</taxon>
        <taxon>Sphaerotilaceae</taxon>
        <taxon>Roseateles</taxon>
    </lineage>
</organism>